<comment type="caution">
    <text evidence="3">The sequence shown here is derived from an EMBL/GenBank/DDBJ whole genome shotgun (WGS) entry which is preliminary data.</text>
</comment>
<gene>
    <name evidence="3" type="ORF">M9Y10_044052</name>
</gene>
<feature type="region of interest" description="Disordered" evidence="1">
    <location>
        <begin position="306"/>
        <end position="329"/>
    </location>
</feature>
<organism evidence="3 4">
    <name type="scientific">Tritrichomonas musculus</name>
    <dbReference type="NCBI Taxonomy" id="1915356"/>
    <lineage>
        <taxon>Eukaryota</taxon>
        <taxon>Metamonada</taxon>
        <taxon>Parabasalia</taxon>
        <taxon>Tritrichomonadida</taxon>
        <taxon>Tritrichomonadidae</taxon>
        <taxon>Tritrichomonas</taxon>
    </lineage>
</organism>
<reference evidence="3 4" key="1">
    <citation type="submission" date="2024-04" db="EMBL/GenBank/DDBJ databases">
        <title>Tritrichomonas musculus Genome.</title>
        <authorList>
            <person name="Alves-Ferreira E."/>
            <person name="Grigg M."/>
            <person name="Lorenzi H."/>
            <person name="Galac M."/>
        </authorList>
    </citation>
    <scope>NUCLEOTIDE SEQUENCE [LARGE SCALE GENOMIC DNA]</scope>
    <source>
        <strain evidence="3 4">EAF2021</strain>
    </source>
</reference>
<evidence type="ECO:0000256" key="1">
    <source>
        <dbReference type="SAM" id="MobiDB-lite"/>
    </source>
</evidence>
<dbReference type="Pfam" id="PF01399">
    <property type="entry name" value="PCI"/>
    <property type="match status" value="1"/>
</dbReference>
<proteinExistence type="predicted"/>
<dbReference type="InterPro" id="IPR000717">
    <property type="entry name" value="PCI_dom"/>
</dbReference>
<feature type="compositionally biased region" description="Low complexity" evidence="1">
    <location>
        <begin position="309"/>
        <end position="325"/>
    </location>
</feature>
<dbReference type="EMBL" id="JAPFFF010000008">
    <property type="protein sequence ID" value="KAK8884929.1"/>
    <property type="molecule type" value="Genomic_DNA"/>
</dbReference>
<keyword evidence="4" id="KW-1185">Reference proteome</keyword>
<dbReference type="Proteomes" id="UP001470230">
    <property type="component" value="Unassembled WGS sequence"/>
</dbReference>
<name>A0ABR2K1F0_9EUKA</name>
<sequence length="490" mass="57439">MDDIYLDIPDGQVMSSDSYGKEEEEEEEEKKVLKSVSFAREDNILPTNPTIEKIDFTEFDILSEKEDFPINVIDLFDKYLQQYQDITNNNGRISSDDLELFNQKLLLSANRSDLFTKLLRKDEKTKLSLEFILRHATLHMISFLSTNNISYANLFLTELKKFDDYMNNTNPIFFSLQKRYCILLSTYFITVKFDSFESVAHAITWCSFEENHSFHNELFAPYVCLADGIKSFSHRLYKQAALRSFTAFDLFREKDIELKKKCLVIYYISSLFLTNDIKIYPNSFQKYLMESFFLITKKNITEERSKIDSNQGKNTSNSNNGQNSSLKGVLNDNGKNMDNNYIDDKNLRLILDFVKYHQKCDYESASSKFKDVFQEIGKTYKFVFSAPINKIPNVIKKRAISQFLSPFRSIKIDFICGKFSFKSYEETKNFLIDMIREKEINHFLNDLTGTLEIVDEINFDTYRNTKQEYSPTIFLKKANELLNSLIDSFI</sequence>
<protein>
    <recommendedName>
        <fullName evidence="2">PCI domain-containing protein</fullName>
    </recommendedName>
</protein>
<evidence type="ECO:0000259" key="2">
    <source>
        <dbReference type="Pfam" id="PF01399"/>
    </source>
</evidence>
<evidence type="ECO:0000313" key="4">
    <source>
        <dbReference type="Proteomes" id="UP001470230"/>
    </source>
</evidence>
<evidence type="ECO:0000313" key="3">
    <source>
        <dbReference type="EMBL" id="KAK8884929.1"/>
    </source>
</evidence>
<feature type="region of interest" description="Disordered" evidence="1">
    <location>
        <begin position="1"/>
        <end position="30"/>
    </location>
</feature>
<feature type="domain" description="PCI" evidence="2">
    <location>
        <begin position="389"/>
        <end position="453"/>
    </location>
</feature>
<accession>A0ABR2K1F0</accession>